<reference evidence="11" key="1">
    <citation type="submission" date="2022-01" db="EMBL/GenBank/DDBJ databases">
        <title>Genome Sequence Resource for Two Populations of Ditylenchus destructor, the Migratory Endoparasitic Phytonematode.</title>
        <authorList>
            <person name="Zhang H."/>
            <person name="Lin R."/>
            <person name="Xie B."/>
        </authorList>
    </citation>
    <scope>NUCLEOTIDE SEQUENCE</scope>
    <source>
        <strain evidence="11">BazhouSP</strain>
    </source>
</reference>
<dbReference type="InterPro" id="IPR023214">
    <property type="entry name" value="HAD_sf"/>
</dbReference>
<dbReference type="InterPro" id="IPR050510">
    <property type="entry name" value="Cation_transp_ATPase_P-type"/>
</dbReference>
<evidence type="ECO:0000313" key="11">
    <source>
        <dbReference type="EMBL" id="KAI1720389.1"/>
    </source>
</evidence>
<proteinExistence type="predicted"/>
<evidence type="ECO:0000256" key="4">
    <source>
        <dbReference type="ARBA" id="ARBA00022741"/>
    </source>
</evidence>
<dbReference type="NCBIfam" id="TIGR01494">
    <property type="entry name" value="ATPase_P-type"/>
    <property type="match status" value="1"/>
</dbReference>
<dbReference type="EMBL" id="JAKKPZ010000006">
    <property type="protein sequence ID" value="KAI1720389.1"/>
    <property type="molecule type" value="Genomic_DNA"/>
</dbReference>
<evidence type="ECO:0000256" key="1">
    <source>
        <dbReference type="ARBA" id="ARBA00004651"/>
    </source>
</evidence>
<dbReference type="SMART" id="SM00831">
    <property type="entry name" value="Cation_ATPase_N"/>
    <property type="match status" value="1"/>
</dbReference>
<feature type="transmembrane region" description="Helical" evidence="9">
    <location>
        <begin position="152"/>
        <end position="175"/>
    </location>
</feature>
<dbReference type="GO" id="GO:0016887">
    <property type="term" value="F:ATP hydrolysis activity"/>
    <property type="evidence" value="ECO:0007669"/>
    <property type="project" value="InterPro"/>
</dbReference>
<organism evidence="11 12">
    <name type="scientific">Ditylenchus destructor</name>
    <dbReference type="NCBI Taxonomy" id="166010"/>
    <lineage>
        <taxon>Eukaryota</taxon>
        <taxon>Metazoa</taxon>
        <taxon>Ecdysozoa</taxon>
        <taxon>Nematoda</taxon>
        <taxon>Chromadorea</taxon>
        <taxon>Rhabditida</taxon>
        <taxon>Tylenchina</taxon>
        <taxon>Tylenchomorpha</taxon>
        <taxon>Sphaerularioidea</taxon>
        <taxon>Anguinidae</taxon>
        <taxon>Anguininae</taxon>
        <taxon>Ditylenchus</taxon>
    </lineage>
</organism>
<keyword evidence="2" id="KW-1003">Cell membrane</keyword>
<dbReference type="InterPro" id="IPR004014">
    <property type="entry name" value="ATPase_P-typ_cation-transptr_N"/>
</dbReference>
<keyword evidence="3 9" id="KW-0812">Transmembrane</keyword>
<comment type="caution">
    <text evidence="11">The sequence shown here is derived from an EMBL/GenBank/DDBJ whole genome shotgun (WGS) entry which is preliminary data.</text>
</comment>
<dbReference type="Proteomes" id="UP001201812">
    <property type="component" value="Unassembled WGS sequence"/>
</dbReference>
<dbReference type="Pfam" id="PF00689">
    <property type="entry name" value="Cation_ATPase_C"/>
    <property type="match status" value="1"/>
</dbReference>
<dbReference type="GO" id="GO:1990573">
    <property type="term" value="P:potassium ion import across plasma membrane"/>
    <property type="evidence" value="ECO:0007669"/>
    <property type="project" value="TreeGrafter"/>
</dbReference>
<dbReference type="InterPro" id="IPR001757">
    <property type="entry name" value="P_typ_ATPase"/>
</dbReference>
<keyword evidence="5" id="KW-0067">ATP-binding</keyword>
<keyword evidence="12" id="KW-1185">Reference proteome</keyword>
<dbReference type="GO" id="GO:0005886">
    <property type="term" value="C:plasma membrane"/>
    <property type="evidence" value="ECO:0007669"/>
    <property type="project" value="UniProtKB-SubCell"/>
</dbReference>
<feature type="region of interest" description="Disordered" evidence="8">
    <location>
        <begin position="818"/>
        <end position="845"/>
    </location>
</feature>
<evidence type="ECO:0000256" key="5">
    <source>
        <dbReference type="ARBA" id="ARBA00022840"/>
    </source>
</evidence>
<evidence type="ECO:0000256" key="7">
    <source>
        <dbReference type="ARBA" id="ARBA00023136"/>
    </source>
</evidence>
<sequence length="1213" mass="135229">MGPSSNPITDGSSTSTAGKDFRHFMIDRLKRLASSGYWRTVGLRKAKKCSDPSADDHFPKKRTKESLESEESTLNHVFQDIYEMNSLYMEHTMSLDQLMDIYPLSRLDPKKPARSRGLNDDEAALKLAAGERNQIHPLSSRRYRLRMFLGQFLNAFRLLLLMAGIICALIFALDSSRTNELVMAIILFTTLLFMCGIGYFEQKKTLKQISGFQLMLPSQCTVIREGRELRISANEVVVGDVVRLRFGDRVPADMRLLSSDGLRIETSWITGELEPLTYTHEQSNAGVGVLESQNVAFSGSSCTAGEGIGIVIRIGNKTLVGRLIELMSKSKRVSSCLDLEHHRFVRFITIVALTMATFTFLFGLVMNRFSQLVNTFINGFLIVMVANVPQGLPVTLTSQLLIVARRLWRRCGGMCLKQLDMADTLGRSTVIMTDKSGILSSDGPAVTDIWLEGDFFTADDLVVQAHAKDTENVPYGSLRQLLEVMSVCDSAHIESYPNSNYNTVTSTGGFLRRKTPRNSLKKVHPIDIEEPPTIDVGKLPDFPAVVTDNGMKIPAKSRPSIQSAGTYSLRHVDLKERSVSGRPTDVGLIKFVERVTSAQKLRDIYELRHEVPFSPYRRYHLVINEPLDEEDDGLVTYKLLVKGAPEELIRNCSHIVGPGGKVDMITDEHIAQFEEAYIKMAAQGKSCLAFASVEFQDFADALFFSSLHDGHSVNSKILDRYSQFPQSGWCFLGMVGMWSPPRSEISEAIRRIDRAGIRLFIVTGDHPATAEALANQIGFSPAQNVTNNLSQDEMNGEIGIHSDGYSSTMETVSGKIAVPIRPPSSSSDQTSESADSEEVHSEDYQSISSSQLVVVHGDSLTDLPKDEIHNILSRRRVVFARTTPLQKLQIVKLCQNGPHKDVVTLTGDGLMDAIALKQSNIGIAVEAGGSVFAKEASDIVVQENDLSNLVRAVEEARILFDNVKKTIAYTLSHLLPELLPVLLSFILGFPLGLTSLQVLTIDLLTEIPPSIALVFEPAERDVMKQRPRRENSRLVTPALLFYSYILAGTIVSVGCMLAYFTVFWMNGFSLKDLLFTSDKYWHAGAVSFNASSGAVYDYRQQMDIRAQANAAWHLTLVMSQVAHLFTCTTRRVSLFRHGIRNWVLVAAVVFEVAFLMFLLFTPAVQRLMEIVPPPASIWLFSLAVSIVLLAFNEIRKYFIRRNPRHRLVKIIKW</sequence>
<feature type="transmembrane region" description="Helical" evidence="9">
    <location>
        <begin position="344"/>
        <end position="365"/>
    </location>
</feature>
<dbReference type="InterPro" id="IPR023298">
    <property type="entry name" value="ATPase_P-typ_TM_dom_sf"/>
</dbReference>
<dbReference type="PRINTS" id="PR00119">
    <property type="entry name" value="CATATPASE"/>
</dbReference>
<dbReference type="GO" id="GO:0036376">
    <property type="term" value="P:sodium ion export across plasma membrane"/>
    <property type="evidence" value="ECO:0007669"/>
    <property type="project" value="TreeGrafter"/>
</dbReference>
<keyword evidence="6 9" id="KW-1133">Transmembrane helix</keyword>
<feature type="transmembrane region" description="Helical" evidence="9">
    <location>
        <begin position="377"/>
        <end position="404"/>
    </location>
</feature>
<evidence type="ECO:0000256" key="9">
    <source>
        <dbReference type="SAM" id="Phobius"/>
    </source>
</evidence>
<dbReference type="Gene3D" id="1.20.1110.10">
    <property type="entry name" value="Calcium-transporting ATPase, transmembrane domain"/>
    <property type="match status" value="2"/>
</dbReference>
<dbReference type="SUPFAM" id="SSF81653">
    <property type="entry name" value="Calcium ATPase, transduction domain A"/>
    <property type="match status" value="1"/>
</dbReference>
<dbReference type="GO" id="GO:1902600">
    <property type="term" value="P:proton transmembrane transport"/>
    <property type="evidence" value="ECO:0007669"/>
    <property type="project" value="TreeGrafter"/>
</dbReference>
<evidence type="ECO:0000259" key="10">
    <source>
        <dbReference type="SMART" id="SM00831"/>
    </source>
</evidence>
<dbReference type="FunFam" id="1.20.1110.10:FF:000064">
    <property type="entry name" value="Cation transporting ATPase"/>
    <property type="match status" value="1"/>
</dbReference>
<keyword evidence="4" id="KW-0547">Nucleotide-binding</keyword>
<dbReference type="AlphaFoldDB" id="A0AAD4N873"/>
<dbReference type="GO" id="GO:0005524">
    <property type="term" value="F:ATP binding"/>
    <property type="evidence" value="ECO:0007669"/>
    <property type="project" value="UniProtKB-KW"/>
</dbReference>
<dbReference type="SUPFAM" id="SSF81665">
    <property type="entry name" value="Calcium ATPase, transmembrane domain M"/>
    <property type="match status" value="1"/>
</dbReference>
<keyword evidence="7 9" id="KW-0472">Membrane</keyword>
<dbReference type="Pfam" id="PF00690">
    <property type="entry name" value="Cation_ATPase_N"/>
    <property type="match status" value="1"/>
</dbReference>
<feature type="transmembrane region" description="Helical" evidence="9">
    <location>
        <begin position="181"/>
        <end position="200"/>
    </location>
</feature>
<feature type="compositionally biased region" description="Low complexity" evidence="8">
    <location>
        <begin position="824"/>
        <end position="833"/>
    </location>
</feature>
<dbReference type="InterPro" id="IPR008250">
    <property type="entry name" value="ATPase_P-typ_transduc_dom_A_sf"/>
</dbReference>
<feature type="transmembrane region" description="Helical" evidence="9">
    <location>
        <begin position="1175"/>
        <end position="1194"/>
    </location>
</feature>
<dbReference type="Pfam" id="PF13246">
    <property type="entry name" value="Cation_ATPase"/>
    <property type="match status" value="1"/>
</dbReference>
<feature type="transmembrane region" description="Helical" evidence="9">
    <location>
        <begin position="1141"/>
        <end position="1163"/>
    </location>
</feature>
<dbReference type="Gene3D" id="2.70.150.10">
    <property type="entry name" value="Calcium-transporting ATPase, cytoplasmic transduction domain A"/>
    <property type="match status" value="1"/>
</dbReference>
<dbReference type="InterPro" id="IPR036412">
    <property type="entry name" value="HAD-like_sf"/>
</dbReference>
<dbReference type="SUPFAM" id="SSF56784">
    <property type="entry name" value="HAD-like"/>
    <property type="match status" value="1"/>
</dbReference>
<dbReference type="PANTHER" id="PTHR43294:SF21">
    <property type="entry name" value="CATION TRANSPORTING ATPASE"/>
    <property type="match status" value="1"/>
</dbReference>
<evidence type="ECO:0000256" key="2">
    <source>
        <dbReference type="ARBA" id="ARBA00022475"/>
    </source>
</evidence>
<dbReference type="InterPro" id="IPR023299">
    <property type="entry name" value="ATPase_P-typ_cyto_dom_N"/>
</dbReference>
<accession>A0AAD4N873</accession>
<evidence type="ECO:0000256" key="6">
    <source>
        <dbReference type="ARBA" id="ARBA00022989"/>
    </source>
</evidence>
<dbReference type="SUPFAM" id="SSF81660">
    <property type="entry name" value="Metal cation-transporting ATPase, ATP-binding domain N"/>
    <property type="match status" value="1"/>
</dbReference>
<name>A0AAD4N873_9BILA</name>
<dbReference type="GO" id="GO:0006883">
    <property type="term" value="P:intracellular sodium ion homeostasis"/>
    <property type="evidence" value="ECO:0007669"/>
    <property type="project" value="TreeGrafter"/>
</dbReference>
<dbReference type="Gene3D" id="3.40.1110.10">
    <property type="entry name" value="Calcium-transporting ATPase, cytoplasmic domain N"/>
    <property type="match status" value="1"/>
</dbReference>
<dbReference type="InterPro" id="IPR059000">
    <property type="entry name" value="ATPase_P-type_domA"/>
</dbReference>
<dbReference type="InterPro" id="IPR006068">
    <property type="entry name" value="ATPase_P-typ_cation-transptr_C"/>
</dbReference>
<comment type="subcellular location">
    <subcellularLocation>
        <location evidence="1">Cell membrane</location>
        <topology evidence="1">Multi-pass membrane protein</topology>
    </subcellularLocation>
</comment>
<protein>
    <submittedName>
        <fullName evidence="11">E1-E2 ATPase domain-containing protein</fullName>
    </submittedName>
</protein>
<evidence type="ECO:0000256" key="3">
    <source>
        <dbReference type="ARBA" id="ARBA00022692"/>
    </source>
</evidence>
<dbReference type="GO" id="GO:0030007">
    <property type="term" value="P:intracellular potassium ion homeostasis"/>
    <property type="evidence" value="ECO:0007669"/>
    <property type="project" value="TreeGrafter"/>
</dbReference>
<dbReference type="Gene3D" id="3.40.50.1000">
    <property type="entry name" value="HAD superfamily/HAD-like"/>
    <property type="match status" value="1"/>
</dbReference>
<feature type="transmembrane region" description="Helical" evidence="9">
    <location>
        <begin position="1039"/>
        <end position="1060"/>
    </location>
</feature>
<evidence type="ECO:0000256" key="8">
    <source>
        <dbReference type="SAM" id="MobiDB-lite"/>
    </source>
</evidence>
<evidence type="ECO:0000313" key="12">
    <source>
        <dbReference type="Proteomes" id="UP001201812"/>
    </source>
</evidence>
<gene>
    <name evidence="11" type="ORF">DdX_05778</name>
</gene>
<feature type="domain" description="Cation-transporting P-type ATPase N-terminal" evidence="10">
    <location>
        <begin position="89"/>
        <end position="172"/>
    </location>
</feature>
<dbReference type="Pfam" id="PF00122">
    <property type="entry name" value="E1-E2_ATPase"/>
    <property type="match status" value="1"/>
</dbReference>
<feature type="transmembrane region" description="Helical" evidence="9">
    <location>
        <begin position="974"/>
        <end position="993"/>
    </location>
</feature>
<dbReference type="GO" id="GO:0005391">
    <property type="term" value="F:P-type sodium:potassium-exchanging transporter activity"/>
    <property type="evidence" value="ECO:0007669"/>
    <property type="project" value="TreeGrafter"/>
</dbReference>
<dbReference type="PANTHER" id="PTHR43294">
    <property type="entry name" value="SODIUM/POTASSIUM-TRANSPORTING ATPASE SUBUNIT ALPHA"/>
    <property type="match status" value="1"/>
</dbReference>